<dbReference type="NCBIfam" id="TIGR01451">
    <property type="entry name" value="B_ant_repeat"/>
    <property type="match status" value="1"/>
</dbReference>
<dbReference type="InterPro" id="IPR001434">
    <property type="entry name" value="OmcB-like_DUF11"/>
</dbReference>
<organism evidence="2">
    <name type="scientific">marine sediment metagenome</name>
    <dbReference type="NCBI Taxonomy" id="412755"/>
    <lineage>
        <taxon>unclassified sequences</taxon>
        <taxon>metagenomes</taxon>
        <taxon>ecological metagenomes</taxon>
    </lineage>
</organism>
<dbReference type="InterPro" id="IPR047589">
    <property type="entry name" value="DUF11_rpt"/>
</dbReference>
<sequence>MANKCVTVLEEPKDGIMCKFAWILIVLTRDSTTPITNISEGDTIDWIITITNVSGGSPSGVKVIDQIPSGFAYVSDDAPATGDTYDPNTGLWFVDELLSGASETLTITTTVLGSGDFTNQAEIIYSSLPDPDSDPNTGPLTDDLFDQLPDDDEASYSVNLVTGERILSGRVFIDNGAGAGTAHDALRNGSESGASSAVLEILDSSGTVLATPGVAADGTWSYGLSGTYSGAITIRAIPANDYRAISEATSGLPDLVDANPHDGEFTFTPEAFGNRMGLDIGLLQLPSLTNDQTTTVAQGQVATLLHIYTATSEGQVTFSFAGATSTPTGAFNAALYQDVGCDDSLDGPITGPIAVTTGQTICIVSRVSAGSGAGQGSTYVYQVLAATAFARTTVTSSVSNTDEISVGGQSTQIELRKTVENETQGTLEGTTNLGSVNDILLYRIYLRNKATTQASNVKIYDMTPPYTSLSEPIVDPQQVSPNLNCDLVRPASNVASYAGAIEWNCTGQMLPGETGAVQFRVGIQ</sequence>
<dbReference type="InterPro" id="IPR051172">
    <property type="entry name" value="Chlamydia_OmcB"/>
</dbReference>
<name>A0A0F9KWR0_9ZZZZ</name>
<accession>A0A0F9KWR0</accession>
<reference evidence="2" key="1">
    <citation type="journal article" date="2015" name="Nature">
        <title>Complex archaea that bridge the gap between prokaryotes and eukaryotes.</title>
        <authorList>
            <person name="Spang A."/>
            <person name="Saw J.H."/>
            <person name="Jorgensen S.L."/>
            <person name="Zaremba-Niedzwiedzka K."/>
            <person name="Martijn J."/>
            <person name="Lind A.E."/>
            <person name="van Eijk R."/>
            <person name="Schleper C."/>
            <person name="Guy L."/>
            <person name="Ettema T.J."/>
        </authorList>
    </citation>
    <scope>NUCLEOTIDE SEQUENCE</scope>
</reference>
<gene>
    <name evidence="2" type="ORF">LCGC14_1652410</name>
</gene>
<feature type="domain" description="DUF11" evidence="1">
    <location>
        <begin position="34"/>
        <end position="137"/>
    </location>
</feature>
<evidence type="ECO:0000313" key="2">
    <source>
        <dbReference type="EMBL" id="KKM19755.1"/>
    </source>
</evidence>
<evidence type="ECO:0000259" key="1">
    <source>
        <dbReference type="Pfam" id="PF01345"/>
    </source>
</evidence>
<protein>
    <recommendedName>
        <fullName evidence="1">DUF11 domain-containing protein</fullName>
    </recommendedName>
</protein>
<proteinExistence type="predicted"/>
<comment type="caution">
    <text evidence="2">The sequence shown here is derived from an EMBL/GenBank/DDBJ whole genome shotgun (WGS) entry which is preliminary data.</text>
</comment>
<dbReference type="PANTHER" id="PTHR34819:SF3">
    <property type="entry name" value="CELL SURFACE PROTEIN"/>
    <property type="match status" value="1"/>
</dbReference>
<dbReference type="Pfam" id="PF01345">
    <property type="entry name" value="DUF11"/>
    <property type="match status" value="1"/>
</dbReference>
<dbReference type="EMBL" id="LAZR01013916">
    <property type="protein sequence ID" value="KKM19755.1"/>
    <property type="molecule type" value="Genomic_DNA"/>
</dbReference>
<dbReference type="PANTHER" id="PTHR34819">
    <property type="entry name" value="LARGE CYSTEINE-RICH PERIPLASMIC PROTEIN OMCB"/>
    <property type="match status" value="1"/>
</dbReference>
<dbReference type="AlphaFoldDB" id="A0A0F9KWR0"/>